<feature type="domain" description="DUF4788" evidence="2">
    <location>
        <begin position="12"/>
        <end position="260"/>
    </location>
</feature>
<feature type="domain" description="DUF4776" evidence="1">
    <location>
        <begin position="316"/>
        <end position="498"/>
    </location>
</feature>
<sequence length="844" mass="95147">MTESANFLFDLVITNLNLFGVTIDEPAKLLVETKVAGKSVKVTSSRINVDQFVSGREMELPMEASTLRQSLEEKGLTLAGIYQGSTVGKATANFPVDFLDKISPMMNDLVHEDTLDLVRRVDVVGRVSVLIRLTVKCEEHPEQKPLRQSLSRTSKLSVILPKKEKSGRVSCASQGPTFNPQDVMFLIGDPDPLLKIPSEPCSELLSEIGDERLNLDLQRYKSLENRRAIFPDDDRCPKQKPSFIQLKKLTEEYSNIIDSVAKKVKEMEPPSSSLVPTEPPSDANVITPFYTPRSLSLAPVKSGIPVPLRSDLIHGVKPIRFCPVCLCSMSWLPKYAPCPQCNTKAVPILQGHPVKNITAEEIVAEQLVKPKAPPGVEDFCEPPCEKVRRKIWNDDECPPCRCTCSKGRTCAHCRIRKMCDDIFTAQSPPKPPRRTPKPRSSEDFCVVMESEGEDDLPYLAKVFSELKNLYHIHDTKKLSAIKERCASQSLFTIRSRRSIKELTESLYPGDKIPDGKSHHPKAGHKNCLSSSSIVSRRHGWNWTKSCEARKNGWRPGAILRSSGHVMRHFLMRSRDPNMCGKVTADYEEQKRFGHPVLNISKRNGEIFVTLRPLLTLGMKQKPITFRIVKSDMAVALRQIKRALKDQGFEKCTCHQSLMMCTCRDVLDKFHLNKALKKECQKRFIEPCPDHLVLTDTSVSDLEFDLDVTPPAGTRRPKRKALRNVVNHSTQTGRKEPPVIPPLYPVAHNPFYRAYDCAAGDRYMGTAFGDNIETVFEDGVFGYRGGGQHGKPVVWRHPKVWGKKAQAPLPIGTARNAMDPYRYTKTVWKELPRKIIQKMRAKSRK</sequence>
<dbReference type="Proteomes" id="UP000515162">
    <property type="component" value="Chromosome 3R"/>
</dbReference>
<keyword evidence="3" id="KW-1185">Reference proteome</keyword>
<dbReference type="AlphaFoldDB" id="A0A6P8KS77"/>
<feature type="domain" description="DUF4776" evidence="1">
    <location>
        <begin position="511"/>
        <end position="757"/>
    </location>
</feature>
<organism evidence="3 4">
    <name type="scientific">Drosophila mauritiana</name>
    <name type="common">Fruit fly</name>
    <dbReference type="NCBI Taxonomy" id="7226"/>
    <lineage>
        <taxon>Eukaryota</taxon>
        <taxon>Metazoa</taxon>
        <taxon>Ecdysozoa</taxon>
        <taxon>Arthropoda</taxon>
        <taxon>Hexapoda</taxon>
        <taxon>Insecta</taxon>
        <taxon>Pterygota</taxon>
        <taxon>Neoptera</taxon>
        <taxon>Endopterygota</taxon>
        <taxon>Diptera</taxon>
        <taxon>Brachycera</taxon>
        <taxon>Muscomorpha</taxon>
        <taxon>Ephydroidea</taxon>
        <taxon>Drosophilidae</taxon>
        <taxon>Drosophila</taxon>
        <taxon>Sophophora</taxon>
    </lineage>
</organism>
<dbReference type="PANTHER" id="PTHR39079:SF1">
    <property type="entry name" value="GH11706P-RELATED"/>
    <property type="match status" value="1"/>
</dbReference>
<evidence type="ECO:0000313" key="4">
    <source>
        <dbReference type="RefSeq" id="XP_033166774.1"/>
    </source>
</evidence>
<dbReference type="Pfam" id="PF16032">
    <property type="entry name" value="DUF4788"/>
    <property type="match status" value="1"/>
</dbReference>
<evidence type="ECO:0000313" key="3">
    <source>
        <dbReference type="Proteomes" id="UP000515162"/>
    </source>
</evidence>
<proteinExistence type="predicted"/>
<protein>
    <submittedName>
        <fullName evidence="4">Uncharacterized protein LOC117145292</fullName>
    </submittedName>
</protein>
<accession>A0A6P8KS77</accession>
<name>A0A6P8KS77_DROMA</name>
<gene>
    <name evidence="4" type="primary">LOC117145292</name>
</gene>
<dbReference type="PANTHER" id="PTHR39079">
    <property type="entry name" value="FI08034P-RELATED"/>
    <property type="match status" value="1"/>
</dbReference>
<dbReference type="InterPro" id="IPR031992">
    <property type="entry name" value="DUF4788"/>
</dbReference>
<dbReference type="RefSeq" id="XP_033166774.1">
    <property type="nucleotide sequence ID" value="XM_033310883.1"/>
</dbReference>
<dbReference type="Pfam" id="PF16003">
    <property type="entry name" value="DUF4776"/>
    <property type="match status" value="2"/>
</dbReference>
<evidence type="ECO:0000259" key="1">
    <source>
        <dbReference type="Pfam" id="PF16003"/>
    </source>
</evidence>
<dbReference type="GeneID" id="117145292"/>
<dbReference type="InterPro" id="IPR031949">
    <property type="entry name" value="DUF4776"/>
</dbReference>
<evidence type="ECO:0000259" key="2">
    <source>
        <dbReference type="Pfam" id="PF16032"/>
    </source>
</evidence>
<reference evidence="4" key="1">
    <citation type="submission" date="2025-08" db="UniProtKB">
        <authorList>
            <consortium name="RefSeq"/>
        </authorList>
    </citation>
    <scope>IDENTIFICATION</scope>
    <source>
        <strain evidence="4">Mau12</strain>
        <tissue evidence="4">Whole Body</tissue>
    </source>
</reference>